<organism evidence="1 2">
    <name type="scientific">Sanghuangporus baumii</name>
    <name type="common">Phellinus baumii</name>
    <dbReference type="NCBI Taxonomy" id="108892"/>
    <lineage>
        <taxon>Eukaryota</taxon>
        <taxon>Fungi</taxon>
        <taxon>Dikarya</taxon>
        <taxon>Basidiomycota</taxon>
        <taxon>Agaricomycotina</taxon>
        <taxon>Agaricomycetes</taxon>
        <taxon>Hymenochaetales</taxon>
        <taxon>Hymenochaetaceae</taxon>
        <taxon>Sanghuangporus</taxon>
    </lineage>
</organism>
<accession>A0A9Q5HWT0</accession>
<dbReference type="AlphaFoldDB" id="A0A9Q5HWT0"/>
<gene>
    <name evidence="1" type="ORF">A7U60_g5352</name>
</gene>
<protein>
    <submittedName>
        <fullName evidence="1">Uncharacterized protein</fullName>
    </submittedName>
</protein>
<comment type="caution">
    <text evidence="1">The sequence shown here is derived from an EMBL/GenBank/DDBJ whole genome shotgun (WGS) entry which is preliminary data.</text>
</comment>
<name>A0A9Q5HWT0_SANBA</name>
<dbReference type="EMBL" id="LNZH02000191">
    <property type="protein sequence ID" value="OCB87447.1"/>
    <property type="molecule type" value="Genomic_DNA"/>
</dbReference>
<evidence type="ECO:0000313" key="1">
    <source>
        <dbReference type="EMBL" id="OCB87447.1"/>
    </source>
</evidence>
<reference evidence="1" key="1">
    <citation type="submission" date="2016-06" db="EMBL/GenBank/DDBJ databases">
        <title>Draft Genome sequence of the fungus Inonotus baumii.</title>
        <authorList>
            <person name="Zhu H."/>
            <person name="Lin W."/>
        </authorList>
    </citation>
    <scope>NUCLEOTIDE SEQUENCE</scope>
    <source>
        <strain evidence="1">821</strain>
    </source>
</reference>
<proteinExistence type="predicted"/>
<dbReference type="Proteomes" id="UP000757232">
    <property type="component" value="Unassembled WGS sequence"/>
</dbReference>
<evidence type="ECO:0000313" key="2">
    <source>
        <dbReference type="Proteomes" id="UP000757232"/>
    </source>
</evidence>
<sequence>MPSAFRERLFFRLLPTVYFLIVSDLCLLEVFDAQGNTAAWSFRLALYAGDAVIRESIVNDDFDLAELEMIRVTSSPGILFSSIWKGFKGRTRWKSENFPNTGDFVALNMIDAILAPNWRGEKLRFSNDFTEPEETSVRNFGDVKDTFFTPSRFFNRLISVPRFGLYDLKRFGMRNHIKVVLIFWDIPHEGDCSFVASHFIIHLDDIGERIQDPFNFFPIQVARRVLSAQSWLYIRVPTQSGKLTCSYFQDAVATRHIWLREL</sequence>
<keyword evidence="2" id="KW-1185">Reference proteome</keyword>